<evidence type="ECO:0000256" key="4">
    <source>
        <dbReference type="ARBA" id="ARBA00023136"/>
    </source>
</evidence>
<gene>
    <name evidence="7" type="primary">tatC_2</name>
    <name evidence="5" type="synonym">tatC</name>
    <name evidence="7" type="ORF">DPPLL_12870</name>
</gene>
<dbReference type="NCBIfam" id="TIGR00945">
    <property type="entry name" value="tatC"/>
    <property type="match status" value="1"/>
</dbReference>
<keyword evidence="3 5" id="KW-1133">Transmembrane helix</keyword>
<keyword evidence="8" id="KW-1185">Reference proteome</keyword>
<dbReference type="RefSeq" id="WP_284153987.1">
    <property type="nucleotide sequence ID" value="NZ_AP025516.1"/>
</dbReference>
<comment type="function">
    <text evidence="5">Part of the twin-arginine translocation (Tat) system that transports large folded proteins containing a characteristic twin-arginine motif in their signal peptide across membranes.</text>
</comment>
<dbReference type="PRINTS" id="PR01840">
    <property type="entry name" value="TATCFAMILY"/>
</dbReference>
<protein>
    <recommendedName>
        <fullName evidence="5">Sec-independent protein translocase protein TatC</fullName>
    </recommendedName>
</protein>
<feature type="transmembrane region" description="Helical" evidence="5">
    <location>
        <begin position="196"/>
        <end position="211"/>
    </location>
</feature>
<evidence type="ECO:0000256" key="1">
    <source>
        <dbReference type="ARBA" id="ARBA00004141"/>
    </source>
</evidence>
<keyword evidence="5" id="KW-0813">Transport</keyword>
<evidence type="ECO:0000256" key="3">
    <source>
        <dbReference type="ARBA" id="ARBA00022989"/>
    </source>
</evidence>
<feature type="transmembrane region" description="Helical" evidence="5">
    <location>
        <begin position="21"/>
        <end position="40"/>
    </location>
</feature>
<dbReference type="Proteomes" id="UP000830055">
    <property type="component" value="Chromosome"/>
</dbReference>
<comment type="similarity">
    <text evidence="5">Belongs to the TatC family.</text>
</comment>
<dbReference type="EMBL" id="AP025516">
    <property type="protein sequence ID" value="BDD86922.1"/>
    <property type="molecule type" value="Genomic_DNA"/>
</dbReference>
<evidence type="ECO:0000313" key="7">
    <source>
        <dbReference type="EMBL" id="BDD86922.1"/>
    </source>
</evidence>
<keyword evidence="2 5" id="KW-0812">Transmembrane</keyword>
<evidence type="ECO:0000313" key="8">
    <source>
        <dbReference type="Proteomes" id="UP000830055"/>
    </source>
</evidence>
<keyword evidence="5" id="KW-1003">Cell membrane</keyword>
<feature type="compositionally biased region" description="Basic and acidic residues" evidence="6">
    <location>
        <begin position="244"/>
        <end position="260"/>
    </location>
</feature>
<organism evidence="7 8">
    <name type="scientific">Desulfofustis limnaeus</name>
    <dbReference type="NCBI Taxonomy" id="2740163"/>
    <lineage>
        <taxon>Bacteria</taxon>
        <taxon>Pseudomonadati</taxon>
        <taxon>Thermodesulfobacteriota</taxon>
        <taxon>Desulfobulbia</taxon>
        <taxon>Desulfobulbales</taxon>
        <taxon>Desulfocapsaceae</taxon>
        <taxon>Desulfofustis</taxon>
    </lineage>
</organism>
<dbReference type="HAMAP" id="MF_00902">
    <property type="entry name" value="TatC"/>
    <property type="match status" value="1"/>
</dbReference>
<proteinExistence type="inferred from homology"/>
<dbReference type="Pfam" id="PF00902">
    <property type="entry name" value="TatC"/>
    <property type="match status" value="1"/>
</dbReference>
<accession>A0ABN6M721</accession>
<feature type="transmembrane region" description="Helical" evidence="5">
    <location>
        <begin position="112"/>
        <end position="133"/>
    </location>
</feature>
<feature type="transmembrane region" description="Helical" evidence="5">
    <location>
        <begin position="70"/>
        <end position="91"/>
    </location>
</feature>
<keyword evidence="5" id="KW-0811">Translocation</keyword>
<sequence>MSSLERSLAFFRPHHDELRKRMVRCFIALILCSIVAYYFSEQIAQFFIKPLFDASPLVYRLVYTNLPEAFIAYLKLAVLIGLIASFPYLLHQAWCFVAPGLHDHEKRLVGTVVFWSSLLFIGGGAFALFSVLPRLLVYFMSYAHPGLEPLPKLGLYLTFVARLIIAFGLAFQIPFLMVMTGKAGIVEAGYFRKKRLYFYAAIVLVAFLLSAGDLMATILLCFPLFGLYEAGIILTSIFGKKKRSPEDTPPTDKSDQDREA</sequence>
<feature type="transmembrane region" description="Helical" evidence="5">
    <location>
        <begin position="153"/>
        <end position="176"/>
    </location>
</feature>
<keyword evidence="5" id="KW-0653">Protein transport</keyword>
<evidence type="ECO:0000256" key="2">
    <source>
        <dbReference type="ARBA" id="ARBA00022692"/>
    </source>
</evidence>
<evidence type="ECO:0000256" key="5">
    <source>
        <dbReference type="HAMAP-Rule" id="MF_00902"/>
    </source>
</evidence>
<dbReference type="InterPro" id="IPR002033">
    <property type="entry name" value="TatC"/>
</dbReference>
<name>A0ABN6M721_9BACT</name>
<feature type="region of interest" description="Disordered" evidence="6">
    <location>
        <begin position="241"/>
        <end position="260"/>
    </location>
</feature>
<reference evidence="7 8" key="1">
    <citation type="submission" date="2022-01" db="EMBL/GenBank/DDBJ databases">
        <title>Desulfofustis limnae sp. nov., a novel mesophilic sulfate-reducing bacterium isolated from marsh soil.</title>
        <authorList>
            <person name="Watanabe M."/>
            <person name="Takahashi A."/>
            <person name="Kojima H."/>
            <person name="Fukui M."/>
        </authorList>
    </citation>
    <scope>NUCLEOTIDE SEQUENCE [LARGE SCALE GENOMIC DNA]</scope>
    <source>
        <strain evidence="7 8">PPLL</strain>
    </source>
</reference>
<comment type="subunit">
    <text evidence="5">Forms a complex with TatA.</text>
</comment>
<evidence type="ECO:0000256" key="6">
    <source>
        <dbReference type="SAM" id="MobiDB-lite"/>
    </source>
</evidence>
<keyword evidence="4 5" id="KW-0472">Membrane</keyword>
<feature type="transmembrane region" description="Helical" evidence="5">
    <location>
        <begin position="217"/>
        <end position="238"/>
    </location>
</feature>
<dbReference type="PANTHER" id="PTHR30371:SF0">
    <property type="entry name" value="SEC-INDEPENDENT PROTEIN TRANSLOCASE PROTEIN TATC, CHLOROPLASTIC-RELATED"/>
    <property type="match status" value="1"/>
</dbReference>
<comment type="subcellular location">
    <subcellularLocation>
        <location evidence="5">Cell membrane</location>
        <topology evidence="5">Multi-pass membrane protein</topology>
    </subcellularLocation>
    <subcellularLocation>
        <location evidence="1">Membrane</location>
        <topology evidence="1">Multi-pass membrane protein</topology>
    </subcellularLocation>
</comment>
<dbReference type="PANTHER" id="PTHR30371">
    <property type="entry name" value="SEC-INDEPENDENT PROTEIN TRANSLOCASE PROTEIN TATC"/>
    <property type="match status" value="1"/>
</dbReference>